<dbReference type="Proteomes" id="UP001571980">
    <property type="component" value="Unassembled WGS sequence"/>
</dbReference>
<gene>
    <name evidence="1" type="ORF">P8X34_11415</name>
</gene>
<sequence>MNGLFKNTFEIDAIAGDLKVEVKSKVSRGKYPKGVKVIGIDEIPEFLYHI</sequence>
<protein>
    <submittedName>
        <fullName evidence="1">Uncharacterized protein</fullName>
    </submittedName>
</protein>
<evidence type="ECO:0000313" key="1">
    <source>
        <dbReference type="EMBL" id="MFA4805335.1"/>
    </source>
</evidence>
<proteinExistence type="predicted"/>
<organism evidence="1 2">
    <name type="scientific">Pyrococcus kukulkanii</name>
    <dbReference type="NCBI Taxonomy" id="1609559"/>
    <lineage>
        <taxon>Archaea</taxon>
        <taxon>Methanobacteriati</taxon>
        <taxon>Methanobacteriota</taxon>
        <taxon>Thermococci</taxon>
        <taxon>Thermococcales</taxon>
        <taxon>Thermococcaceae</taxon>
        <taxon>Pyrococcus</taxon>
    </lineage>
</organism>
<evidence type="ECO:0000313" key="2">
    <source>
        <dbReference type="Proteomes" id="UP001571980"/>
    </source>
</evidence>
<dbReference type="EMBL" id="JARRIG010000008">
    <property type="protein sequence ID" value="MFA4805335.1"/>
    <property type="molecule type" value="Genomic_DNA"/>
</dbReference>
<comment type="caution">
    <text evidence="1">The sequence shown here is derived from an EMBL/GenBank/DDBJ whole genome shotgun (WGS) entry which is preliminary data.</text>
</comment>
<reference evidence="1 2" key="1">
    <citation type="submission" date="2023-03" db="EMBL/GenBank/DDBJ databases">
        <title>Speciation in Pyrococcus: adaptation to high temperature as a mechanism.</title>
        <authorList>
            <person name="Gu J."/>
        </authorList>
    </citation>
    <scope>NUCLEOTIDE SEQUENCE [LARGE SCALE GENOMIC DNA]</scope>
    <source>
        <strain evidence="1 2">LMOA34</strain>
    </source>
</reference>
<dbReference type="RefSeq" id="WP_372824874.1">
    <property type="nucleotide sequence ID" value="NZ_JARRIC010000001.1"/>
</dbReference>
<keyword evidence="2" id="KW-1185">Reference proteome</keyword>
<accession>A0ABV4T6I4</accession>
<name>A0ABV4T6I4_9EURY</name>